<feature type="compositionally biased region" description="Low complexity" evidence="1">
    <location>
        <begin position="172"/>
        <end position="210"/>
    </location>
</feature>
<dbReference type="PANTHER" id="PTHR34473">
    <property type="entry name" value="UPF0699 TRANSMEMBRANE PROTEIN YDBS"/>
    <property type="match status" value="1"/>
</dbReference>
<dbReference type="RefSeq" id="WP_130415334.1">
    <property type="nucleotide sequence ID" value="NZ_SGWX01000001.1"/>
</dbReference>
<keyword evidence="2" id="KW-0812">Transmembrane</keyword>
<dbReference type="PANTHER" id="PTHR34473:SF2">
    <property type="entry name" value="UPF0699 TRANSMEMBRANE PROTEIN YDBT"/>
    <property type="match status" value="1"/>
</dbReference>
<protein>
    <submittedName>
        <fullName evidence="4">Putative membrane protein</fullName>
    </submittedName>
</protein>
<proteinExistence type="predicted"/>
<name>A0A4Q7M6A2_9MICO</name>
<feature type="compositionally biased region" description="Basic and acidic residues" evidence="1">
    <location>
        <begin position="546"/>
        <end position="555"/>
    </location>
</feature>
<feature type="region of interest" description="Disordered" evidence="1">
    <location>
        <begin position="172"/>
        <end position="227"/>
    </location>
</feature>
<evidence type="ECO:0000313" key="4">
    <source>
        <dbReference type="EMBL" id="RZS62128.1"/>
    </source>
</evidence>
<accession>A0A4Q7M6A2</accession>
<dbReference type="AlphaFoldDB" id="A0A4Q7M6A2"/>
<feature type="region of interest" description="Disordered" evidence="1">
    <location>
        <begin position="513"/>
        <end position="555"/>
    </location>
</feature>
<feature type="transmembrane region" description="Helical" evidence="2">
    <location>
        <begin position="56"/>
        <end position="77"/>
    </location>
</feature>
<gene>
    <name evidence="4" type="ORF">EV386_2447</name>
</gene>
<dbReference type="Pfam" id="PF03703">
    <property type="entry name" value="bPH_2"/>
    <property type="match status" value="3"/>
</dbReference>
<feature type="domain" description="YdbS-like PH" evidence="3">
    <location>
        <begin position="431"/>
        <end position="506"/>
    </location>
</feature>
<evidence type="ECO:0000259" key="3">
    <source>
        <dbReference type="Pfam" id="PF03703"/>
    </source>
</evidence>
<feature type="transmembrane region" description="Helical" evidence="2">
    <location>
        <begin position="20"/>
        <end position="36"/>
    </location>
</feature>
<dbReference type="PIRSF" id="PIRSF026631">
    <property type="entry name" value="UCP026631"/>
    <property type="match status" value="1"/>
</dbReference>
<dbReference type="InterPro" id="IPR014529">
    <property type="entry name" value="UCP026631"/>
</dbReference>
<organism evidence="4 5">
    <name type="scientific">Xylanimonas ulmi</name>
    <dbReference type="NCBI Taxonomy" id="228973"/>
    <lineage>
        <taxon>Bacteria</taxon>
        <taxon>Bacillati</taxon>
        <taxon>Actinomycetota</taxon>
        <taxon>Actinomycetes</taxon>
        <taxon>Micrococcales</taxon>
        <taxon>Promicromonosporaceae</taxon>
        <taxon>Xylanimonas</taxon>
    </lineage>
</organism>
<dbReference type="OrthoDB" id="3190163at2"/>
<keyword evidence="5" id="KW-1185">Reference proteome</keyword>
<evidence type="ECO:0000256" key="1">
    <source>
        <dbReference type="SAM" id="MobiDB-lite"/>
    </source>
</evidence>
<sequence>MSAPASGDGLVWRRLHPVTPFVRGWTVVAVALAFAGQQTLDQFDQAADLAGAVGGLWWKVLLGVGAIAAVAFGYAALAWRMTAYAVGDDDVHMRKGVVFRQQRHARLDRVQAIDIRQPVLARLFGLAELTLEVAGGSGSAIAIGFLRDEDARSLRAELLARAAGLRTRPAASAATAAAPTAAPTSGGDAEPADAPIPAAQASSPAAQAPSPVAPSPDAPAQPLAETAEAPEREVYVVPPGRLIASLVRSPGIWVLLVALIGVAVAVAVTREPSILASAAPVVIGGGGYLFSRFTGEFGFRAALSPDGIRLRHGLLETRAQTIPPGRVQAVSLTQGPLWRGPDWWRVQVNVAGYLQEGNRSQNVLLPVGPREEALTALWLVLPDLGTPDPLALLDEGLTGMVGPEGVAPARDGQARFTNAPRRARWVDPISWRRDAFAVTDRALLLRRGRLVRRLDIVPHERTQSLALEQGPLQRRLGVATFAVHSTPGAVVPSVPHLDAHDAARLLGEQAARAREARAHAGPERWMQGAVRDDGAPADVAPTDGAPEPRDPDVPA</sequence>
<evidence type="ECO:0000256" key="2">
    <source>
        <dbReference type="SAM" id="Phobius"/>
    </source>
</evidence>
<comment type="caution">
    <text evidence="4">The sequence shown here is derived from an EMBL/GenBank/DDBJ whole genome shotgun (WGS) entry which is preliminary data.</text>
</comment>
<keyword evidence="2" id="KW-1133">Transmembrane helix</keyword>
<dbReference type="Proteomes" id="UP000293852">
    <property type="component" value="Unassembled WGS sequence"/>
</dbReference>
<feature type="domain" description="YdbS-like PH" evidence="3">
    <location>
        <begin position="79"/>
        <end position="157"/>
    </location>
</feature>
<feature type="transmembrane region" description="Helical" evidence="2">
    <location>
        <begin position="251"/>
        <end position="268"/>
    </location>
</feature>
<feature type="domain" description="YdbS-like PH" evidence="3">
    <location>
        <begin position="300"/>
        <end position="352"/>
    </location>
</feature>
<reference evidence="4 5" key="1">
    <citation type="submission" date="2019-02" db="EMBL/GenBank/DDBJ databases">
        <title>Sequencing the genomes of 1000 actinobacteria strains.</title>
        <authorList>
            <person name="Klenk H.-P."/>
        </authorList>
    </citation>
    <scope>NUCLEOTIDE SEQUENCE [LARGE SCALE GENOMIC DNA]</scope>
    <source>
        <strain evidence="4 5">DSM 16932</strain>
    </source>
</reference>
<dbReference type="InterPro" id="IPR005182">
    <property type="entry name" value="YdbS-like_PH"/>
</dbReference>
<feature type="compositionally biased region" description="Basic and acidic residues" evidence="1">
    <location>
        <begin position="513"/>
        <end position="522"/>
    </location>
</feature>
<dbReference type="EMBL" id="SGWX01000001">
    <property type="protein sequence ID" value="RZS62128.1"/>
    <property type="molecule type" value="Genomic_DNA"/>
</dbReference>
<keyword evidence="2" id="KW-0472">Membrane</keyword>
<evidence type="ECO:0000313" key="5">
    <source>
        <dbReference type="Proteomes" id="UP000293852"/>
    </source>
</evidence>